<dbReference type="GO" id="GO:0005737">
    <property type="term" value="C:cytoplasm"/>
    <property type="evidence" value="ECO:0007669"/>
    <property type="project" value="UniProtKB-ARBA"/>
</dbReference>
<dbReference type="Gene3D" id="2.30.29.30">
    <property type="entry name" value="Pleckstrin-homology domain (PH domain)/Phosphotyrosine-binding domain (PTB)"/>
    <property type="match status" value="1"/>
</dbReference>
<evidence type="ECO:0000256" key="3">
    <source>
        <dbReference type="SAM" id="MobiDB-lite"/>
    </source>
</evidence>
<feature type="compositionally biased region" description="Basic and acidic residues" evidence="3">
    <location>
        <begin position="611"/>
        <end position="624"/>
    </location>
</feature>
<dbReference type="InterPro" id="IPR015943">
    <property type="entry name" value="WD40/YVTN_repeat-like_dom_sf"/>
</dbReference>
<gene>
    <name evidence="5" type="ORF">BV898_05574</name>
</gene>
<dbReference type="GO" id="GO:0005085">
    <property type="term" value="F:guanyl-nucleotide exchange factor activity"/>
    <property type="evidence" value="ECO:0007669"/>
    <property type="project" value="UniProtKB-KW"/>
</dbReference>
<proteinExistence type="predicted"/>
<dbReference type="SUPFAM" id="SSF50729">
    <property type="entry name" value="PH domain-like"/>
    <property type="match status" value="1"/>
</dbReference>
<dbReference type="InterPro" id="IPR001331">
    <property type="entry name" value="GDS_CDC24_CS"/>
</dbReference>
<feature type="domain" description="DH" evidence="4">
    <location>
        <begin position="70"/>
        <end position="255"/>
    </location>
</feature>
<feature type="region of interest" description="Disordered" evidence="3">
    <location>
        <begin position="578"/>
        <end position="624"/>
    </location>
</feature>
<dbReference type="GO" id="GO:0035556">
    <property type="term" value="P:intracellular signal transduction"/>
    <property type="evidence" value="ECO:0007669"/>
    <property type="project" value="InterPro"/>
</dbReference>
<feature type="coiled-coil region" evidence="2">
    <location>
        <begin position="238"/>
        <end position="272"/>
    </location>
</feature>
<reference evidence="6" key="1">
    <citation type="submission" date="2017-01" db="EMBL/GenBank/DDBJ databases">
        <title>Comparative genomics of anhydrobiosis in the tardigrade Hypsibius dujardini.</title>
        <authorList>
            <person name="Yoshida Y."/>
            <person name="Koutsovoulos G."/>
            <person name="Laetsch D."/>
            <person name="Stevens L."/>
            <person name="Kumar S."/>
            <person name="Horikawa D."/>
            <person name="Ishino K."/>
            <person name="Komine S."/>
            <person name="Tomita M."/>
            <person name="Blaxter M."/>
            <person name="Arakawa K."/>
        </authorList>
    </citation>
    <scope>NUCLEOTIDE SEQUENCE [LARGE SCALE GENOMIC DNA]</scope>
    <source>
        <strain evidence="6">Z151</strain>
    </source>
</reference>
<dbReference type="GO" id="GO:0030036">
    <property type="term" value="P:actin cytoskeleton organization"/>
    <property type="evidence" value="ECO:0007669"/>
    <property type="project" value="TreeGrafter"/>
</dbReference>
<dbReference type="OrthoDB" id="4066896at2759"/>
<evidence type="ECO:0000313" key="6">
    <source>
        <dbReference type="Proteomes" id="UP000192578"/>
    </source>
</evidence>
<dbReference type="InterPro" id="IPR035899">
    <property type="entry name" value="DBL_dom_sf"/>
</dbReference>
<evidence type="ECO:0000259" key="4">
    <source>
        <dbReference type="PROSITE" id="PS50010"/>
    </source>
</evidence>
<feature type="region of interest" description="Disordered" evidence="3">
    <location>
        <begin position="1"/>
        <end position="22"/>
    </location>
</feature>
<comment type="caution">
    <text evidence="5">The sequence shown here is derived from an EMBL/GenBank/DDBJ whole genome shotgun (WGS) entry which is preliminary data.</text>
</comment>
<dbReference type="GO" id="GO:0051496">
    <property type="term" value="P:positive regulation of stress fiber assembly"/>
    <property type="evidence" value="ECO:0007669"/>
    <property type="project" value="UniProtKB-ARBA"/>
</dbReference>
<protein>
    <submittedName>
        <fullName evidence="5">Rho guanine nucleotide exchange factor 17</fullName>
    </submittedName>
</protein>
<keyword evidence="1" id="KW-0344">Guanine-nucleotide releasing factor</keyword>
<dbReference type="AlphaFoldDB" id="A0A1W0WZ96"/>
<sequence length="974" mass="108671">MLIEEQPADRRPRMTSPRPASVAGGMSFDSVCKLLHISTSPTPVKPILVQQQQAKKMAACSVVLFADTDFRTHIVRELYDTENSYVESLQILEKYYSTLQRNEDLVEKTLSENMFYQIPSIKLHHETLLMQLKHRIEHWDTRPKIGDLIVDTFTKEAVIDTYTAFINNWKTAKEAIKLAKTTRPCFVRCLEEWTREHRGKLNLDALLIMPVQRIPRYELLIKELLKHTPEDHPDRVDLESAQSELHDLALKINAMEHEVDEAERMMIRLKELEMYIDGLSDLVEPNRKFVKFDMVTMSSGMGMKKDRCLFLFSDLLIITNLKRKSGTIRKPSTHSCSPQLYPTLETNKYKLLMRVSLEDLELAKPVLLVPKKPFTNERELLECDLGVLSKISDLTGNLSASHQPLDDALRNMMAQVSRQLSERQAHANDPALSKVELTVATQNGLETVSVTFLSPNKRNTWERAFLEAKQALSLSADRRPPPDFLNPIPIRKTRAGLQLTCVATTSDLNVHDLKDVWVCNSDGYVGQVCVLSMQPEPALTSCVAVSNCKITCIASVPTSATMHKGGALLNSGNISPISDHSSSGDTNNDPLSSCITMELNSDDSSDEDNSLDEHSRSCPSDKETFPMSLSEDEMLAATKAHHIPDPTQGTMWIGMEDGRIFVYYCNDNIRIKKPRIKVQLPSAVHCITSTEHSVLVGLGNGQVAAFHRPAQGFWETLHPSYVDLGPSAAPVQRMIVVCGRLWCACLNMIHVINLSTLKIETSFPVVTDPSRHVTDMVSSGLGVWVSVQNSVVLRLCNALTYDFIADLNLTPSVQKMLAGCDDILRQHKFACLRVTAMLTCKDLLWVGTSAGVIMTINAPHVVQGMGKLSSMPTVTGIWHGHTGQVRFLHCLEQNSTAAIPIPSTRRSIRRDHRRHSIASAATMNKMIVISGGDGYEDFRCTPAHPATPTAITATAVVDNSGRDDSTNHLLLWQC</sequence>
<accession>A0A1W0WZ96</accession>
<dbReference type="SMART" id="SM00325">
    <property type="entry name" value="RhoGEF"/>
    <property type="match status" value="1"/>
</dbReference>
<dbReference type="SUPFAM" id="SSF50998">
    <property type="entry name" value="Quinoprotein alcohol dehydrogenase-like"/>
    <property type="match status" value="1"/>
</dbReference>
<dbReference type="InterPro" id="IPR011993">
    <property type="entry name" value="PH-like_dom_sf"/>
</dbReference>
<dbReference type="CDD" id="cd00160">
    <property type="entry name" value="RhoGEF"/>
    <property type="match status" value="1"/>
</dbReference>
<organism evidence="5 6">
    <name type="scientific">Hypsibius exemplaris</name>
    <name type="common">Freshwater tardigrade</name>
    <dbReference type="NCBI Taxonomy" id="2072580"/>
    <lineage>
        <taxon>Eukaryota</taxon>
        <taxon>Metazoa</taxon>
        <taxon>Ecdysozoa</taxon>
        <taxon>Tardigrada</taxon>
        <taxon>Eutardigrada</taxon>
        <taxon>Parachela</taxon>
        <taxon>Hypsibioidea</taxon>
        <taxon>Hypsibiidae</taxon>
        <taxon>Hypsibius</taxon>
    </lineage>
</organism>
<dbReference type="InterPro" id="IPR000219">
    <property type="entry name" value="DH_dom"/>
</dbReference>
<keyword evidence="2" id="KW-0175">Coiled coil</keyword>
<dbReference type="FunFam" id="1.20.900.10:FF:000003">
    <property type="entry name" value="Rho guanine nucleotide exchange factor 10 like"/>
    <property type="match status" value="1"/>
</dbReference>
<dbReference type="Pfam" id="PF19056">
    <property type="entry name" value="WD40_2"/>
    <property type="match status" value="1"/>
</dbReference>
<dbReference type="SUPFAM" id="SSF48065">
    <property type="entry name" value="DBL homology domain (DH-domain)"/>
    <property type="match status" value="1"/>
</dbReference>
<dbReference type="PANTHER" id="PTHR12877">
    <property type="entry name" value="RHO GUANINE NUCLEOTIDE EXCHANGE FACTOR"/>
    <property type="match status" value="1"/>
</dbReference>
<dbReference type="InterPro" id="IPR011047">
    <property type="entry name" value="Quinoprotein_ADH-like_sf"/>
</dbReference>
<dbReference type="Pfam" id="PF19057">
    <property type="entry name" value="PH_19"/>
    <property type="match status" value="1"/>
</dbReference>
<name>A0A1W0WZ96_HYPEX</name>
<evidence type="ECO:0000313" key="5">
    <source>
        <dbReference type="EMBL" id="OQV20530.1"/>
    </source>
</evidence>
<dbReference type="InterPro" id="IPR039919">
    <property type="entry name" value="ARHGEF10/ARHGEF17"/>
</dbReference>
<evidence type="ECO:0000256" key="1">
    <source>
        <dbReference type="ARBA" id="ARBA00022658"/>
    </source>
</evidence>
<dbReference type="Gene3D" id="2.130.10.10">
    <property type="entry name" value="YVTN repeat-like/Quinoprotein amine dehydrogenase"/>
    <property type="match status" value="1"/>
</dbReference>
<dbReference type="Pfam" id="PF00621">
    <property type="entry name" value="RhoGEF"/>
    <property type="match status" value="1"/>
</dbReference>
<feature type="compositionally biased region" description="Polar residues" evidence="3">
    <location>
        <begin position="578"/>
        <end position="595"/>
    </location>
</feature>
<dbReference type="PROSITE" id="PS00741">
    <property type="entry name" value="DH_1"/>
    <property type="match status" value="1"/>
</dbReference>
<feature type="compositionally biased region" description="Acidic residues" evidence="3">
    <location>
        <begin position="600"/>
        <end position="610"/>
    </location>
</feature>
<keyword evidence="6" id="KW-1185">Reference proteome</keyword>
<dbReference type="PANTHER" id="PTHR12877:SF15">
    <property type="entry name" value="RHO GUANINE NUCLEOTIDE EXCHANGE FACTOR 17"/>
    <property type="match status" value="1"/>
</dbReference>
<dbReference type="Gene3D" id="1.20.900.10">
    <property type="entry name" value="Dbl homology (DH) domain"/>
    <property type="match status" value="1"/>
</dbReference>
<dbReference type="EMBL" id="MTYJ01000030">
    <property type="protein sequence ID" value="OQV20530.1"/>
    <property type="molecule type" value="Genomic_DNA"/>
</dbReference>
<evidence type="ECO:0000256" key="2">
    <source>
        <dbReference type="SAM" id="Coils"/>
    </source>
</evidence>
<dbReference type="Proteomes" id="UP000192578">
    <property type="component" value="Unassembled WGS sequence"/>
</dbReference>
<dbReference type="PROSITE" id="PS50010">
    <property type="entry name" value="DH_2"/>
    <property type="match status" value="1"/>
</dbReference>